<organism evidence="9 10">
    <name type="scientific">Polychaeton citri CBS 116435</name>
    <dbReference type="NCBI Taxonomy" id="1314669"/>
    <lineage>
        <taxon>Eukaryota</taxon>
        <taxon>Fungi</taxon>
        <taxon>Dikarya</taxon>
        <taxon>Ascomycota</taxon>
        <taxon>Pezizomycotina</taxon>
        <taxon>Dothideomycetes</taxon>
        <taxon>Dothideomycetidae</taxon>
        <taxon>Capnodiales</taxon>
        <taxon>Capnodiaceae</taxon>
        <taxon>Polychaeton</taxon>
    </lineage>
</organism>
<keyword evidence="2 6" id="KW-0547">Nucleotide-binding</keyword>
<name>A0A9P4USP6_9PEZI</name>
<feature type="compositionally biased region" description="Low complexity" evidence="7">
    <location>
        <begin position="381"/>
        <end position="390"/>
    </location>
</feature>
<feature type="region of interest" description="Disordered" evidence="7">
    <location>
        <begin position="1"/>
        <end position="47"/>
    </location>
</feature>
<dbReference type="GO" id="GO:0005634">
    <property type="term" value="C:nucleus"/>
    <property type="evidence" value="ECO:0007669"/>
    <property type="project" value="TreeGrafter"/>
</dbReference>
<dbReference type="PROSITE" id="PS00108">
    <property type="entry name" value="PROTEIN_KINASE_ST"/>
    <property type="match status" value="1"/>
</dbReference>
<keyword evidence="10" id="KW-1185">Reference proteome</keyword>
<dbReference type="SMART" id="SM00220">
    <property type="entry name" value="S_TKc"/>
    <property type="match status" value="1"/>
</dbReference>
<feature type="compositionally biased region" description="Polar residues" evidence="7">
    <location>
        <begin position="363"/>
        <end position="372"/>
    </location>
</feature>
<dbReference type="InterPro" id="IPR008271">
    <property type="entry name" value="Ser/Thr_kinase_AS"/>
</dbReference>
<feature type="domain" description="Protein kinase" evidence="8">
    <location>
        <begin position="224"/>
        <end position="649"/>
    </location>
</feature>
<evidence type="ECO:0000256" key="2">
    <source>
        <dbReference type="ARBA" id="ARBA00022741"/>
    </source>
</evidence>
<proteinExistence type="inferred from homology"/>
<dbReference type="InterPro" id="IPR050339">
    <property type="entry name" value="CC_SR_Kinase"/>
</dbReference>
<gene>
    <name evidence="9" type="ORF">K431DRAFT_282563</name>
</gene>
<protein>
    <submittedName>
        <fullName evidence="9">Kinase-like protein</fullName>
    </submittedName>
</protein>
<dbReference type="PANTHER" id="PTHR11042">
    <property type="entry name" value="EUKARYOTIC TRANSLATION INITIATION FACTOR 2-ALPHA KINASE EIF2-ALPHA KINASE -RELATED"/>
    <property type="match status" value="1"/>
</dbReference>
<feature type="region of interest" description="Disordered" evidence="7">
    <location>
        <begin position="362"/>
        <end position="390"/>
    </location>
</feature>
<comment type="similarity">
    <text evidence="5">Belongs to the protein kinase superfamily. Ser/Thr protein kinase family. GCN2 subfamily.</text>
</comment>
<dbReference type="GO" id="GO:1990625">
    <property type="term" value="P:negative regulation of cytoplasmic translational initiation in response to stress"/>
    <property type="evidence" value="ECO:0007669"/>
    <property type="project" value="TreeGrafter"/>
</dbReference>
<dbReference type="Proteomes" id="UP000799441">
    <property type="component" value="Unassembled WGS sequence"/>
</dbReference>
<dbReference type="InterPro" id="IPR011009">
    <property type="entry name" value="Kinase-like_dom_sf"/>
</dbReference>
<dbReference type="EMBL" id="MU003774">
    <property type="protein sequence ID" value="KAF2723871.1"/>
    <property type="molecule type" value="Genomic_DNA"/>
</dbReference>
<keyword evidence="3 9" id="KW-0418">Kinase</keyword>
<feature type="binding site" evidence="6">
    <location>
        <position position="254"/>
    </location>
    <ligand>
        <name>ATP</name>
        <dbReference type="ChEBI" id="CHEBI:30616"/>
    </ligand>
</feature>
<evidence type="ECO:0000256" key="3">
    <source>
        <dbReference type="ARBA" id="ARBA00022777"/>
    </source>
</evidence>
<dbReference type="PROSITE" id="PS50011">
    <property type="entry name" value="PROTEIN_KINASE_DOM"/>
    <property type="match status" value="1"/>
</dbReference>
<accession>A0A9P4USP6</accession>
<dbReference type="SUPFAM" id="SSF56112">
    <property type="entry name" value="Protein kinase-like (PK-like)"/>
    <property type="match status" value="1"/>
</dbReference>
<dbReference type="Gene3D" id="3.30.200.20">
    <property type="entry name" value="Phosphorylase Kinase, domain 1"/>
    <property type="match status" value="1"/>
</dbReference>
<evidence type="ECO:0000256" key="1">
    <source>
        <dbReference type="ARBA" id="ARBA00022679"/>
    </source>
</evidence>
<dbReference type="GO" id="GO:0005829">
    <property type="term" value="C:cytosol"/>
    <property type="evidence" value="ECO:0007669"/>
    <property type="project" value="TreeGrafter"/>
</dbReference>
<sequence length="652" mass="70681">MSKFFRSSADSDSESSSADSSSEDGSEHAGINSASKDDSSGSLRSLVDGGSTTSGVLAITGSATPAVQPRDMLLHALLEERCQTEARNELDRSHLDSNDPAIHALARRKYKQIASQLAPYGLVAAGLESDVHEATRQRYRDGLNILSRTSNAAAIPGHDSQVTVPAPTRRLLTGATSDAAVANGFLSGLQGVHISPALSSVPPSLASAFPAHPSLNGNRYGQEFDELGVIGKGGYGIVYHVQHKLDGTAYAIKKVPLSSSRLQKINLRGQKEVDDLLMELRTLAKLDHPNIVRYFSGWIEWTTFGNPSSSFGSDTRPNFLERQCVQTVEDSQSSWLIGRVETTSASDDANILFENSAPHSDKSTGSLVSSQHVPLVRTRTRSSTGTASDSIETISRDAEFAQSESLFMPSNTNDAPFPTNGEPTLALHMQMALYPMTLAEFLTSSYVQAYHQISPLTHCFHIEPSVRIMLAILDGVEYLHSEGVVHRDLKPGNIFLGPNQNPRNTRGSVDLMLCDDCREQGAANPISLNVRIGDFGLVTEIANPEAGDSTSTYDAVGTEVYRPQKALSASIGMEKLDTFALGIVLFELIWKFETRMERLETLRALKQGQFPTDFFTSGKVDVIASCIMDMILMRTGDSATINGIRHRLSCLV</sequence>
<dbReference type="AlphaFoldDB" id="A0A9P4USP6"/>
<dbReference type="InterPro" id="IPR017441">
    <property type="entry name" value="Protein_kinase_ATP_BS"/>
</dbReference>
<dbReference type="PANTHER" id="PTHR11042:SF195">
    <property type="entry name" value="KINASE, PUTATIVE (AFU_ORTHOLOGUE AFUA_2G16620)-RELATED"/>
    <property type="match status" value="1"/>
</dbReference>
<keyword evidence="4 6" id="KW-0067">ATP-binding</keyword>
<evidence type="ECO:0000313" key="9">
    <source>
        <dbReference type="EMBL" id="KAF2723871.1"/>
    </source>
</evidence>
<evidence type="ECO:0000256" key="6">
    <source>
        <dbReference type="PROSITE-ProRule" id="PRU10141"/>
    </source>
</evidence>
<dbReference type="GO" id="GO:0005524">
    <property type="term" value="F:ATP binding"/>
    <property type="evidence" value="ECO:0007669"/>
    <property type="project" value="UniProtKB-UniRule"/>
</dbReference>
<evidence type="ECO:0000313" key="10">
    <source>
        <dbReference type="Proteomes" id="UP000799441"/>
    </source>
</evidence>
<reference evidence="9" key="1">
    <citation type="journal article" date="2020" name="Stud. Mycol.">
        <title>101 Dothideomycetes genomes: a test case for predicting lifestyles and emergence of pathogens.</title>
        <authorList>
            <person name="Haridas S."/>
            <person name="Albert R."/>
            <person name="Binder M."/>
            <person name="Bloem J."/>
            <person name="Labutti K."/>
            <person name="Salamov A."/>
            <person name="Andreopoulos B."/>
            <person name="Baker S."/>
            <person name="Barry K."/>
            <person name="Bills G."/>
            <person name="Bluhm B."/>
            <person name="Cannon C."/>
            <person name="Castanera R."/>
            <person name="Culley D."/>
            <person name="Daum C."/>
            <person name="Ezra D."/>
            <person name="Gonzalez J."/>
            <person name="Henrissat B."/>
            <person name="Kuo A."/>
            <person name="Liang C."/>
            <person name="Lipzen A."/>
            <person name="Lutzoni F."/>
            <person name="Magnuson J."/>
            <person name="Mondo S."/>
            <person name="Nolan M."/>
            <person name="Ohm R."/>
            <person name="Pangilinan J."/>
            <person name="Park H.-J."/>
            <person name="Ramirez L."/>
            <person name="Alfaro M."/>
            <person name="Sun H."/>
            <person name="Tritt A."/>
            <person name="Yoshinaga Y."/>
            <person name="Zwiers L.-H."/>
            <person name="Turgeon B."/>
            <person name="Goodwin S."/>
            <person name="Spatafora J."/>
            <person name="Crous P."/>
            <person name="Grigoriev I."/>
        </authorList>
    </citation>
    <scope>NUCLEOTIDE SEQUENCE</scope>
    <source>
        <strain evidence="9">CBS 116435</strain>
    </source>
</reference>
<evidence type="ECO:0000256" key="5">
    <source>
        <dbReference type="ARBA" id="ARBA00037982"/>
    </source>
</evidence>
<evidence type="ECO:0000256" key="7">
    <source>
        <dbReference type="SAM" id="MobiDB-lite"/>
    </source>
</evidence>
<dbReference type="Gene3D" id="1.10.510.10">
    <property type="entry name" value="Transferase(Phosphotransferase) domain 1"/>
    <property type="match status" value="1"/>
</dbReference>
<keyword evidence="1" id="KW-0808">Transferase</keyword>
<dbReference type="PROSITE" id="PS00107">
    <property type="entry name" value="PROTEIN_KINASE_ATP"/>
    <property type="match status" value="1"/>
</dbReference>
<feature type="compositionally biased region" description="Low complexity" evidence="7">
    <location>
        <begin position="7"/>
        <end position="20"/>
    </location>
</feature>
<evidence type="ECO:0000259" key="8">
    <source>
        <dbReference type="PROSITE" id="PS50011"/>
    </source>
</evidence>
<dbReference type="OrthoDB" id="1405469at2759"/>
<dbReference type="InterPro" id="IPR000719">
    <property type="entry name" value="Prot_kinase_dom"/>
</dbReference>
<dbReference type="GO" id="GO:0004694">
    <property type="term" value="F:eukaryotic translation initiation factor 2alpha kinase activity"/>
    <property type="evidence" value="ECO:0007669"/>
    <property type="project" value="TreeGrafter"/>
</dbReference>
<evidence type="ECO:0000256" key="4">
    <source>
        <dbReference type="ARBA" id="ARBA00022840"/>
    </source>
</evidence>
<comment type="caution">
    <text evidence="9">The sequence shown here is derived from an EMBL/GenBank/DDBJ whole genome shotgun (WGS) entry which is preliminary data.</text>
</comment>
<dbReference type="Pfam" id="PF00069">
    <property type="entry name" value="Pkinase"/>
    <property type="match status" value="2"/>
</dbReference>